<accession>A0ABR7JTS3</accession>
<dbReference type="RefSeq" id="WP_153972947.1">
    <property type="nucleotide sequence ID" value="NZ_JACRWE010000014.1"/>
</dbReference>
<organism evidence="1 2">
    <name type="scientific">Romboutsia faecis</name>
    <dbReference type="NCBI Taxonomy" id="2764597"/>
    <lineage>
        <taxon>Bacteria</taxon>
        <taxon>Bacillati</taxon>
        <taxon>Bacillota</taxon>
        <taxon>Clostridia</taxon>
        <taxon>Peptostreptococcales</taxon>
        <taxon>Peptostreptococcaceae</taxon>
        <taxon>Romboutsia</taxon>
    </lineage>
</organism>
<protein>
    <submittedName>
        <fullName evidence="1">Uncharacterized protein</fullName>
    </submittedName>
</protein>
<comment type="caution">
    <text evidence="1">The sequence shown here is derived from an EMBL/GenBank/DDBJ whole genome shotgun (WGS) entry which is preliminary data.</text>
</comment>
<name>A0ABR7JTS3_9FIRM</name>
<keyword evidence="2" id="KW-1185">Reference proteome</keyword>
<proteinExistence type="predicted"/>
<sequence>MAKCEYARKGEDGFCLNYIGDKVHLENCRKKCAIYKPTDKKIKEDELNKKLEAQIVGIEVPYDPKK</sequence>
<dbReference type="Proteomes" id="UP000609849">
    <property type="component" value="Unassembled WGS sequence"/>
</dbReference>
<evidence type="ECO:0000313" key="1">
    <source>
        <dbReference type="EMBL" id="MBC5998308.1"/>
    </source>
</evidence>
<dbReference type="EMBL" id="JACRWE010000014">
    <property type="protein sequence ID" value="MBC5998308.1"/>
    <property type="molecule type" value="Genomic_DNA"/>
</dbReference>
<evidence type="ECO:0000313" key="2">
    <source>
        <dbReference type="Proteomes" id="UP000609849"/>
    </source>
</evidence>
<gene>
    <name evidence="1" type="ORF">H8923_16280</name>
</gene>
<reference evidence="1 2" key="1">
    <citation type="submission" date="2020-08" db="EMBL/GenBank/DDBJ databases">
        <authorList>
            <person name="Liu C."/>
            <person name="Sun Q."/>
        </authorList>
    </citation>
    <scope>NUCLEOTIDE SEQUENCE [LARGE SCALE GENOMIC DNA]</scope>
    <source>
        <strain evidence="1 2">NSJ-18</strain>
    </source>
</reference>